<gene>
    <name evidence="1" type="ORF">S01H1_49272</name>
</gene>
<comment type="caution">
    <text evidence="1">The sequence shown here is derived from an EMBL/GenBank/DDBJ whole genome shotgun (WGS) entry which is preliminary data.</text>
</comment>
<dbReference type="AlphaFoldDB" id="X0W8I7"/>
<protein>
    <submittedName>
        <fullName evidence="1">Uncharacterized protein</fullName>
    </submittedName>
</protein>
<organism evidence="1">
    <name type="scientific">marine sediment metagenome</name>
    <dbReference type="NCBI Taxonomy" id="412755"/>
    <lineage>
        <taxon>unclassified sequences</taxon>
        <taxon>metagenomes</taxon>
        <taxon>ecological metagenomes</taxon>
    </lineage>
</organism>
<name>X0W8I7_9ZZZZ</name>
<dbReference type="EMBL" id="BARS01031683">
    <property type="protein sequence ID" value="GAG20913.1"/>
    <property type="molecule type" value="Genomic_DNA"/>
</dbReference>
<feature type="non-terminal residue" evidence="1">
    <location>
        <position position="1"/>
    </location>
</feature>
<proteinExistence type="predicted"/>
<sequence>KVALRILKGLVKSKDLRSKKEARGQNIFYY</sequence>
<accession>X0W8I7</accession>
<reference evidence="1" key="1">
    <citation type="journal article" date="2014" name="Front. Microbiol.">
        <title>High frequency of phylogenetically diverse reductive dehalogenase-homologous genes in deep subseafloor sedimentary metagenomes.</title>
        <authorList>
            <person name="Kawai M."/>
            <person name="Futagami T."/>
            <person name="Toyoda A."/>
            <person name="Takaki Y."/>
            <person name="Nishi S."/>
            <person name="Hori S."/>
            <person name="Arai W."/>
            <person name="Tsubouchi T."/>
            <person name="Morono Y."/>
            <person name="Uchiyama I."/>
            <person name="Ito T."/>
            <person name="Fujiyama A."/>
            <person name="Inagaki F."/>
            <person name="Takami H."/>
        </authorList>
    </citation>
    <scope>NUCLEOTIDE SEQUENCE</scope>
    <source>
        <strain evidence="1">Expedition CK06-06</strain>
    </source>
</reference>
<evidence type="ECO:0000313" key="1">
    <source>
        <dbReference type="EMBL" id="GAG20913.1"/>
    </source>
</evidence>